<keyword evidence="1" id="KW-0479">Metal-binding</keyword>
<dbReference type="PANTHER" id="PTHR43048">
    <property type="entry name" value="METHYLMALONYL-COA EPIMERASE"/>
    <property type="match status" value="1"/>
</dbReference>
<name>A0ABV7IZM6_9RHOB</name>
<evidence type="ECO:0000259" key="2">
    <source>
        <dbReference type="PROSITE" id="PS51819"/>
    </source>
</evidence>
<dbReference type="SUPFAM" id="SSF54593">
    <property type="entry name" value="Glyoxalase/Bleomycin resistance protein/Dihydroxybiphenyl dioxygenase"/>
    <property type="match status" value="1"/>
</dbReference>
<proteinExistence type="predicted"/>
<evidence type="ECO:0000313" key="3">
    <source>
        <dbReference type="EMBL" id="MFC3180359.1"/>
    </source>
</evidence>
<dbReference type="InterPro" id="IPR051785">
    <property type="entry name" value="MMCE/EMCE_epimerase"/>
</dbReference>
<gene>
    <name evidence="3" type="ORF">ACFOGH_05120</name>
</gene>
<dbReference type="InterPro" id="IPR037523">
    <property type="entry name" value="VOC_core"/>
</dbReference>
<dbReference type="RefSeq" id="WP_380071985.1">
    <property type="nucleotide sequence ID" value="NZ_JBHRTO010000001.1"/>
</dbReference>
<accession>A0ABV7IZM6</accession>
<protein>
    <submittedName>
        <fullName evidence="3">VOC family protein</fullName>
    </submittedName>
</protein>
<sequence>MKVYGVQHIGLTVPDMAQAVAFFVTHFGAVVCLSTGKLEVDDTYMIRRLGVPGDRRIEDIQVLRLGNGSNLELFQYSGEPEVDAPLKRNSQPGGYHIAIQVDDCDRAAAQLQAAGVVVLDGPNYVESGVMAGLTWCYFQAPWGQFLEIVSMDGPLGAERAGGHPQWSPVTGG</sequence>
<evidence type="ECO:0000313" key="4">
    <source>
        <dbReference type="Proteomes" id="UP001595547"/>
    </source>
</evidence>
<dbReference type="Gene3D" id="3.10.180.10">
    <property type="entry name" value="2,3-Dihydroxybiphenyl 1,2-Dioxygenase, domain 1"/>
    <property type="match status" value="1"/>
</dbReference>
<dbReference type="PROSITE" id="PS51819">
    <property type="entry name" value="VOC"/>
    <property type="match status" value="1"/>
</dbReference>
<dbReference type="InterPro" id="IPR029068">
    <property type="entry name" value="Glyas_Bleomycin-R_OHBP_Dase"/>
</dbReference>
<comment type="caution">
    <text evidence="3">The sequence shown here is derived from an EMBL/GenBank/DDBJ whole genome shotgun (WGS) entry which is preliminary data.</text>
</comment>
<dbReference type="PANTHER" id="PTHR43048:SF6">
    <property type="entry name" value="BLR8189 PROTEIN"/>
    <property type="match status" value="1"/>
</dbReference>
<dbReference type="Pfam" id="PF13669">
    <property type="entry name" value="Glyoxalase_4"/>
    <property type="match status" value="1"/>
</dbReference>
<dbReference type="Proteomes" id="UP001595547">
    <property type="component" value="Unassembled WGS sequence"/>
</dbReference>
<evidence type="ECO:0000256" key="1">
    <source>
        <dbReference type="ARBA" id="ARBA00022723"/>
    </source>
</evidence>
<keyword evidence="4" id="KW-1185">Reference proteome</keyword>
<organism evidence="3 4">
    <name type="scientific">Cypionkella sinensis</name>
    <dbReference type="NCBI Taxonomy" id="1756043"/>
    <lineage>
        <taxon>Bacteria</taxon>
        <taxon>Pseudomonadati</taxon>
        <taxon>Pseudomonadota</taxon>
        <taxon>Alphaproteobacteria</taxon>
        <taxon>Rhodobacterales</taxon>
        <taxon>Paracoccaceae</taxon>
        <taxon>Cypionkella</taxon>
    </lineage>
</organism>
<dbReference type="EMBL" id="JBHRTO010000001">
    <property type="protein sequence ID" value="MFC3180359.1"/>
    <property type="molecule type" value="Genomic_DNA"/>
</dbReference>
<feature type="domain" description="VOC" evidence="2">
    <location>
        <begin position="5"/>
        <end position="151"/>
    </location>
</feature>
<reference evidence="4" key="1">
    <citation type="journal article" date="2019" name="Int. J. Syst. Evol. Microbiol.">
        <title>The Global Catalogue of Microorganisms (GCM) 10K type strain sequencing project: providing services to taxonomists for standard genome sequencing and annotation.</title>
        <authorList>
            <consortium name="The Broad Institute Genomics Platform"/>
            <consortium name="The Broad Institute Genome Sequencing Center for Infectious Disease"/>
            <person name="Wu L."/>
            <person name="Ma J."/>
        </authorList>
    </citation>
    <scope>NUCLEOTIDE SEQUENCE [LARGE SCALE GENOMIC DNA]</scope>
    <source>
        <strain evidence="4">KCTC 52039</strain>
    </source>
</reference>